<feature type="region of interest" description="Disordered" evidence="1">
    <location>
        <begin position="1"/>
        <end position="26"/>
    </location>
</feature>
<keyword evidence="2" id="KW-0812">Transmembrane</keyword>
<evidence type="ECO:0000313" key="3">
    <source>
        <dbReference type="EMBL" id="GEK16622.1"/>
    </source>
</evidence>
<dbReference type="AlphaFoldDB" id="A0A510UPM8"/>
<protein>
    <submittedName>
        <fullName evidence="3">Uncharacterized protein</fullName>
    </submittedName>
</protein>
<evidence type="ECO:0000313" key="4">
    <source>
        <dbReference type="Proteomes" id="UP000321386"/>
    </source>
</evidence>
<reference evidence="3 4" key="1">
    <citation type="submission" date="2019-07" db="EMBL/GenBank/DDBJ databases">
        <title>Whole genome shotgun sequence of Cellulomonas persica NBRC 101101.</title>
        <authorList>
            <person name="Hosoyama A."/>
            <person name="Uohara A."/>
            <person name="Ohji S."/>
            <person name="Ichikawa N."/>
        </authorList>
    </citation>
    <scope>NUCLEOTIDE SEQUENCE [LARGE SCALE GENOMIC DNA]</scope>
    <source>
        <strain evidence="3 4">NBRC 101101</strain>
    </source>
</reference>
<evidence type="ECO:0000256" key="2">
    <source>
        <dbReference type="SAM" id="Phobius"/>
    </source>
</evidence>
<gene>
    <name evidence="3" type="ORF">CPE01_03550</name>
</gene>
<feature type="transmembrane region" description="Helical" evidence="2">
    <location>
        <begin position="122"/>
        <end position="144"/>
    </location>
</feature>
<keyword evidence="2" id="KW-1133">Transmembrane helix</keyword>
<accession>A0A510UPM8</accession>
<comment type="caution">
    <text evidence="3">The sequence shown here is derived from an EMBL/GenBank/DDBJ whole genome shotgun (WGS) entry which is preliminary data.</text>
</comment>
<dbReference type="EMBL" id="BJUA01000001">
    <property type="protein sequence ID" value="GEK16622.1"/>
    <property type="molecule type" value="Genomic_DNA"/>
</dbReference>
<evidence type="ECO:0000256" key="1">
    <source>
        <dbReference type="SAM" id="MobiDB-lite"/>
    </source>
</evidence>
<name>A0A510UPM8_9CELL</name>
<proteinExistence type="predicted"/>
<keyword evidence="4" id="KW-1185">Reference proteome</keyword>
<sequence length="149" mass="15068">MGEGRDGTRATAGRGGTAGRGAAVGRAGEARNRVHLEHPVTLLLASGAAIVGIVLLLVTLVTLGTRSLEASNSGDVPCLVAVSDEVAGASVDNHVLPPRTTCTWRTDAGATETVVVAEPSAAVFWTGAVLFFGGIATCVGVLVAPRLRR</sequence>
<keyword evidence="2" id="KW-0472">Membrane</keyword>
<dbReference type="Proteomes" id="UP000321386">
    <property type="component" value="Unassembled WGS sequence"/>
</dbReference>
<organism evidence="3 4">
    <name type="scientific">Cellulomonas persica</name>
    <dbReference type="NCBI Taxonomy" id="76861"/>
    <lineage>
        <taxon>Bacteria</taxon>
        <taxon>Bacillati</taxon>
        <taxon>Actinomycetota</taxon>
        <taxon>Actinomycetes</taxon>
        <taxon>Micrococcales</taxon>
        <taxon>Cellulomonadaceae</taxon>
        <taxon>Cellulomonas</taxon>
    </lineage>
</organism>
<feature type="transmembrane region" description="Helical" evidence="2">
    <location>
        <begin position="40"/>
        <end position="63"/>
    </location>
</feature>